<comment type="caution">
    <text evidence="2">The sequence shown here is derived from an EMBL/GenBank/DDBJ whole genome shotgun (WGS) entry which is preliminary data.</text>
</comment>
<feature type="compositionally biased region" description="Basic residues" evidence="1">
    <location>
        <begin position="141"/>
        <end position="152"/>
    </location>
</feature>
<dbReference type="AlphaFoldDB" id="A0A427BAP8"/>
<name>A0A427BAP8_ENSVE</name>
<dbReference type="PANTHER" id="PTHR33052">
    <property type="entry name" value="DUF4228 DOMAIN PROTEIN-RELATED"/>
    <property type="match status" value="1"/>
</dbReference>
<evidence type="ECO:0000313" key="3">
    <source>
        <dbReference type="Proteomes" id="UP000287651"/>
    </source>
</evidence>
<reference evidence="2 3" key="1">
    <citation type="journal article" date="2014" name="Agronomy (Basel)">
        <title>A Draft Genome Sequence for Ensete ventricosum, the Drought-Tolerant Tree Against Hunger.</title>
        <authorList>
            <person name="Harrison J."/>
            <person name="Moore K.A."/>
            <person name="Paszkiewicz K."/>
            <person name="Jones T."/>
            <person name="Grant M."/>
            <person name="Ambacheew D."/>
            <person name="Muzemil S."/>
            <person name="Studholme D.J."/>
        </authorList>
    </citation>
    <scope>NUCLEOTIDE SEQUENCE [LARGE SCALE GENOMIC DNA]</scope>
</reference>
<protein>
    <submittedName>
        <fullName evidence="2">Uncharacterized protein</fullName>
    </submittedName>
</protein>
<dbReference type="InterPro" id="IPR025322">
    <property type="entry name" value="PADRE_dom"/>
</dbReference>
<proteinExistence type="predicted"/>
<sequence>MILSTDMGICKSCDATVVAEPATAKLVLQDGKLQEFESPVKVSRLLQKDPTCFVCDSDGMEFDGLVMAVDADDELRPGQLYFLLPVSMLRRPLHAEEMAALAVKASAALGAARGACSRHRRSVAPLTFHSGGGAGGMMGGGKRRVNCKRRGGKGRDFASKLSAISE</sequence>
<dbReference type="Proteomes" id="UP000287651">
    <property type="component" value="Unassembled WGS sequence"/>
</dbReference>
<organism evidence="2 3">
    <name type="scientific">Ensete ventricosum</name>
    <name type="common">Abyssinian banana</name>
    <name type="synonym">Musa ensete</name>
    <dbReference type="NCBI Taxonomy" id="4639"/>
    <lineage>
        <taxon>Eukaryota</taxon>
        <taxon>Viridiplantae</taxon>
        <taxon>Streptophyta</taxon>
        <taxon>Embryophyta</taxon>
        <taxon>Tracheophyta</taxon>
        <taxon>Spermatophyta</taxon>
        <taxon>Magnoliopsida</taxon>
        <taxon>Liliopsida</taxon>
        <taxon>Zingiberales</taxon>
        <taxon>Musaceae</taxon>
        <taxon>Ensete</taxon>
    </lineage>
</organism>
<evidence type="ECO:0000256" key="1">
    <source>
        <dbReference type="SAM" id="MobiDB-lite"/>
    </source>
</evidence>
<feature type="region of interest" description="Disordered" evidence="1">
    <location>
        <begin position="135"/>
        <end position="166"/>
    </location>
</feature>
<dbReference type="Pfam" id="PF14009">
    <property type="entry name" value="PADRE"/>
    <property type="match status" value="1"/>
</dbReference>
<evidence type="ECO:0000313" key="2">
    <source>
        <dbReference type="EMBL" id="RRT85513.1"/>
    </source>
</evidence>
<accession>A0A427BAP8</accession>
<dbReference type="EMBL" id="AMZH03000103">
    <property type="protein sequence ID" value="RRT85513.1"/>
    <property type="molecule type" value="Genomic_DNA"/>
</dbReference>
<gene>
    <name evidence="2" type="ORF">B296_00002320</name>
</gene>